<comment type="subcellular location">
    <subcellularLocation>
        <location evidence="1 7">Cell membrane</location>
        <topology evidence="1 7">Multi-pass membrane protein</topology>
    </subcellularLocation>
</comment>
<keyword evidence="2 7" id="KW-0813">Transport</keyword>
<evidence type="ECO:0000256" key="7">
    <source>
        <dbReference type="RuleBase" id="RU363032"/>
    </source>
</evidence>
<evidence type="ECO:0000256" key="4">
    <source>
        <dbReference type="ARBA" id="ARBA00022692"/>
    </source>
</evidence>
<dbReference type="NCBIfam" id="NF045476">
    <property type="entry name" value="Opp4C"/>
    <property type="match status" value="1"/>
</dbReference>
<evidence type="ECO:0000259" key="8">
    <source>
        <dbReference type="PROSITE" id="PS50928"/>
    </source>
</evidence>
<feature type="transmembrane region" description="Helical" evidence="7">
    <location>
        <begin position="129"/>
        <end position="150"/>
    </location>
</feature>
<dbReference type="OrthoDB" id="9783218at2"/>
<keyword evidence="4 7" id="KW-0812">Transmembrane</keyword>
<evidence type="ECO:0000313" key="10">
    <source>
        <dbReference type="EMBL" id="RGD70667.1"/>
    </source>
</evidence>
<dbReference type="CDD" id="cd06261">
    <property type="entry name" value="TM_PBP2"/>
    <property type="match status" value="1"/>
</dbReference>
<dbReference type="GeneID" id="86063267"/>
<dbReference type="PANTHER" id="PTHR43386">
    <property type="entry name" value="OLIGOPEPTIDE TRANSPORT SYSTEM PERMEASE PROTEIN APPC"/>
    <property type="match status" value="1"/>
</dbReference>
<feature type="transmembrane region" description="Helical" evidence="7">
    <location>
        <begin position="156"/>
        <end position="176"/>
    </location>
</feature>
<dbReference type="GO" id="GO:0055085">
    <property type="term" value="P:transmembrane transport"/>
    <property type="evidence" value="ECO:0007669"/>
    <property type="project" value="InterPro"/>
</dbReference>
<reference evidence="10 12" key="2">
    <citation type="submission" date="2018-08" db="EMBL/GenBank/DDBJ databases">
        <title>A genome reference for cultivated species of the human gut microbiota.</title>
        <authorList>
            <person name="Zou Y."/>
            <person name="Xue W."/>
            <person name="Luo G."/>
        </authorList>
    </citation>
    <scope>NUCLEOTIDE SEQUENCE [LARGE SCALE GENOMIC DNA]</scope>
    <source>
        <strain evidence="10 12">AF19-13AC</strain>
    </source>
</reference>
<proteinExistence type="inferred from homology"/>
<dbReference type="Proteomes" id="UP000261023">
    <property type="component" value="Unassembled WGS sequence"/>
</dbReference>
<dbReference type="PANTHER" id="PTHR43386:SF1">
    <property type="entry name" value="D,D-DIPEPTIDE TRANSPORT SYSTEM PERMEASE PROTEIN DDPC-RELATED"/>
    <property type="match status" value="1"/>
</dbReference>
<organism evidence="9 11">
    <name type="scientific">Hungatella hathewayi</name>
    <dbReference type="NCBI Taxonomy" id="154046"/>
    <lineage>
        <taxon>Bacteria</taxon>
        <taxon>Bacillati</taxon>
        <taxon>Bacillota</taxon>
        <taxon>Clostridia</taxon>
        <taxon>Lachnospirales</taxon>
        <taxon>Lachnospiraceae</taxon>
        <taxon>Hungatella</taxon>
    </lineage>
</organism>
<evidence type="ECO:0000256" key="1">
    <source>
        <dbReference type="ARBA" id="ARBA00004651"/>
    </source>
</evidence>
<evidence type="ECO:0000256" key="2">
    <source>
        <dbReference type="ARBA" id="ARBA00022448"/>
    </source>
</evidence>
<dbReference type="EMBL" id="QTJW01000006">
    <property type="protein sequence ID" value="RGD70667.1"/>
    <property type="molecule type" value="Genomic_DNA"/>
</dbReference>
<evidence type="ECO:0000256" key="5">
    <source>
        <dbReference type="ARBA" id="ARBA00022989"/>
    </source>
</evidence>
<dbReference type="EMBL" id="CYZE01000009">
    <property type="protein sequence ID" value="CUO66195.1"/>
    <property type="molecule type" value="Genomic_DNA"/>
</dbReference>
<evidence type="ECO:0000256" key="6">
    <source>
        <dbReference type="ARBA" id="ARBA00023136"/>
    </source>
</evidence>
<name>A0A174H072_9FIRM</name>
<dbReference type="AlphaFoldDB" id="A0A174H072"/>
<feature type="transmembrane region" description="Helical" evidence="7">
    <location>
        <begin position="27"/>
        <end position="49"/>
    </location>
</feature>
<dbReference type="InterPro" id="IPR035906">
    <property type="entry name" value="MetI-like_sf"/>
</dbReference>
<dbReference type="InterPro" id="IPR000515">
    <property type="entry name" value="MetI-like"/>
</dbReference>
<keyword evidence="6 7" id="KW-0472">Membrane</keyword>
<protein>
    <submittedName>
        <fullName evidence="10">ABC transporter permease</fullName>
    </submittedName>
    <submittedName>
        <fullName evidence="9">Oligopeptide ABC transporter</fullName>
    </submittedName>
</protein>
<dbReference type="RefSeq" id="WP_002603512.1">
    <property type="nucleotide sequence ID" value="NZ_CABIXC010000009.1"/>
</dbReference>
<gene>
    <name evidence="9" type="primary">appC</name>
    <name evidence="10" type="ORF">DWX31_10470</name>
    <name evidence="9" type="ORF">ERS852407_03532</name>
</gene>
<evidence type="ECO:0000313" key="9">
    <source>
        <dbReference type="EMBL" id="CUO66195.1"/>
    </source>
</evidence>
<sequence>MEKKITYKKRTNLFKTDAWKRFSKNKLALIGSVIILLMIAAAILAPLIVQNDPYVSLTDANGLILKNSSPAKSGTILGTDSLGRDTFSRVIYAARVSMSVGVVAVGISTGIGILLGALAGYFGGWVDTFIMRVVDVVYCFPVLFLVIIIATILKPSIYNIMIIIGLCNWTGTARFVRGEILRVRELEYVQASISLGATDGRTIFHHIIPNIMAPIIVEATLQMARAILTEASLSYLGVGVQMPTASWGNMLMSANNLSTLTLRPWQWVPPGVCIFLAVLSINFIGDGLRDAFDARQKK</sequence>
<accession>A0A174H072</accession>
<dbReference type="PROSITE" id="PS50928">
    <property type="entry name" value="ABC_TM1"/>
    <property type="match status" value="1"/>
</dbReference>
<reference evidence="9 11" key="1">
    <citation type="submission" date="2015-09" db="EMBL/GenBank/DDBJ databases">
        <authorList>
            <consortium name="Pathogen Informatics"/>
        </authorList>
    </citation>
    <scope>NUCLEOTIDE SEQUENCE [LARGE SCALE GENOMIC DNA]</scope>
    <source>
        <strain evidence="9 11">2789STDY5608850</strain>
    </source>
</reference>
<feature type="transmembrane region" description="Helical" evidence="7">
    <location>
        <begin position="98"/>
        <end position="122"/>
    </location>
</feature>
<dbReference type="InterPro" id="IPR025966">
    <property type="entry name" value="OppC_N"/>
</dbReference>
<feature type="transmembrane region" description="Helical" evidence="7">
    <location>
        <begin position="267"/>
        <end position="288"/>
    </location>
</feature>
<dbReference type="InterPro" id="IPR053523">
    <property type="entry name" value="Oligopeptide_permease_AppC"/>
</dbReference>
<keyword evidence="5 7" id="KW-1133">Transmembrane helix</keyword>
<dbReference type="Pfam" id="PF12911">
    <property type="entry name" value="OppC_N"/>
    <property type="match status" value="1"/>
</dbReference>
<feature type="transmembrane region" description="Helical" evidence="7">
    <location>
        <begin position="227"/>
        <end position="247"/>
    </location>
</feature>
<dbReference type="Gene3D" id="1.10.3720.10">
    <property type="entry name" value="MetI-like"/>
    <property type="match status" value="1"/>
</dbReference>
<feature type="domain" description="ABC transmembrane type-1" evidence="8">
    <location>
        <begin position="94"/>
        <end position="285"/>
    </location>
</feature>
<dbReference type="SUPFAM" id="SSF161098">
    <property type="entry name" value="MetI-like"/>
    <property type="match status" value="1"/>
</dbReference>
<evidence type="ECO:0000313" key="11">
    <source>
        <dbReference type="Proteomes" id="UP000095651"/>
    </source>
</evidence>
<dbReference type="InterPro" id="IPR050366">
    <property type="entry name" value="BP-dependent_transpt_permease"/>
</dbReference>
<evidence type="ECO:0000256" key="3">
    <source>
        <dbReference type="ARBA" id="ARBA00022475"/>
    </source>
</evidence>
<dbReference type="Proteomes" id="UP000095651">
    <property type="component" value="Unassembled WGS sequence"/>
</dbReference>
<dbReference type="Pfam" id="PF00528">
    <property type="entry name" value="BPD_transp_1"/>
    <property type="match status" value="1"/>
</dbReference>
<keyword evidence="3" id="KW-1003">Cell membrane</keyword>
<dbReference type="GO" id="GO:0005886">
    <property type="term" value="C:plasma membrane"/>
    <property type="evidence" value="ECO:0007669"/>
    <property type="project" value="UniProtKB-SubCell"/>
</dbReference>
<comment type="similarity">
    <text evidence="7">Belongs to the binding-protein-dependent transport system permease family.</text>
</comment>
<evidence type="ECO:0000313" key="12">
    <source>
        <dbReference type="Proteomes" id="UP000261023"/>
    </source>
</evidence>